<evidence type="ECO:0008006" key="6">
    <source>
        <dbReference type="Google" id="ProtNLM"/>
    </source>
</evidence>
<sequence length="567" mass="61607">MTPLTLFFLLPVASAFCPIYGPAFPPPKNPGSSKAFPAALEKLTTSIDEGRRDPNSELTEAHTVSVQLFSASSNEPLYALHREGTTLNTTAGVAKVDSDSIWRIASISKMISVYLTLKEVGDGYWDTPVAEVLPELRGNAKWKDNQVDFVNWESVTLGTLADHTSGIAKDVINIVGTNPLDDTSVADKLGLPPLATHDAPFCSIFLEYNCTRAEFFEALDARQPVTASSTTPLYSNTPFVVLGYALESITGKPLSEILQSFVDELELEVTTPVLPDFKKAVIPYSPELSGFIAQTGEAWPLGGLFSTFNDLTKIGRSILNSKFISPSTTRAWLKPTSFTSDIRLLIGRPWEIYRIDTKSTRGVVDVIGKSGGSGPYSTFLGLLPDYDFGFVVGVAGSEPGSDNWVNDKITDAIIPALEDAAREEAHELYAGTYTANTNGTNSTIVLTTEAGKPGMSVTKFTSRGVDVLKAMELLYGEEATTDVLRLIPTNLEQGLGNSTTEIGWKLIKSAATPNEKPSAWDACGSWFNVDRPVYGQQSFDSIVFTLDSNGRAIKIRPRAYDMDYQRV</sequence>
<accession>A0A9W4UCD2</accession>
<dbReference type="Pfam" id="PF00144">
    <property type="entry name" value="Beta-lactamase"/>
    <property type="match status" value="1"/>
</dbReference>
<evidence type="ECO:0000313" key="5">
    <source>
        <dbReference type="Proteomes" id="UP001152607"/>
    </source>
</evidence>
<keyword evidence="1" id="KW-0732">Signal</keyword>
<dbReference type="AlphaFoldDB" id="A0A9W4UCD2"/>
<dbReference type="PANTHER" id="PTHR22935">
    <property type="entry name" value="PENICILLIN-BINDING PROTEIN"/>
    <property type="match status" value="1"/>
</dbReference>
<dbReference type="EMBL" id="CAOQHR010000003">
    <property type="protein sequence ID" value="CAI6332151.1"/>
    <property type="molecule type" value="Genomic_DNA"/>
</dbReference>
<proteinExistence type="predicted"/>
<dbReference type="InterPro" id="IPR058664">
    <property type="entry name" value="ARB_00930-like_C"/>
</dbReference>
<dbReference type="PANTHER" id="PTHR22935:SF97">
    <property type="entry name" value="BETA-LACTAMASE-RELATED DOMAIN-CONTAINING PROTEIN"/>
    <property type="match status" value="1"/>
</dbReference>
<dbReference type="Pfam" id="PF26335">
    <property type="entry name" value="ARB_00930_C"/>
    <property type="match status" value="1"/>
</dbReference>
<dbReference type="Gene3D" id="3.40.710.10">
    <property type="entry name" value="DD-peptidase/beta-lactamase superfamily"/>
    <property type="match status" value="1"/>
</dbReference>
<dbReference type="SUPFAM" id="SSF56601">
    <property type="entry name" value="beta-lactamase/transpeptidase-like"/>
    <property type="match status" value="1"/>
</dbReference>
<dbReference type="Proteomes" id="UP001152607">
    <property type="component" value="Unassembled WGS sequence"/>
</dbReference>
<evidence type="ECO:0000313" key="4">
    <source>
        <dbReference type="EMBL" id="CAI6332151.1"/>
    </source>
</evidence>
<dbReference type="OrthoDB" id="10250282at2759"/>
<feature type="domain" description="Beta-lactamase-related" evidence="2">
    <location>
        <begin position="90"/>
        <end position="399"/>
    </location>
</feature>
<dbReference type="InterPro" id="IPR051478">
    <property type="entry name" value="Beta-lactamase-like_AB/R"/>
</dbReference>
<evidence type="ECO:0000256" key="1">
    <source>
        <dbReference type="SAM" id="SignalP"/>
    </source>
</evidence>
<organism evidence="4 5">
    <name type="scientific">Periconia digitata</name>
    <dbReference type="NCBI Taxonomy" id="1303443"/>
    <lineage>
        <taxon>Eukaryota</taxon>
        <taxon>Fungi</taxon>
        <taxon>Dikarya</taxon>
        <taxon>Ascomycota</taxon>
        <taxon>Pezizomycotina</taxon>
        <taxon>Dothideomycetes</taxon>
        <taxon>Pleosporomycetidae</taxon>
        <taxon>Pleosporales</taxon>
        <taxon>Massarineae</taxon>
        <taxon>Periconiaceae</taxon>
        <taxon>Periconia</taxon>
    </lineage>
</organism>
<dbReference type="InterPro" id="IPR001466">
    <property type="entry name" value="Beta-lactam-related"/>
</dbReference>
<feature type="signal peptide" evidence="1">
    <location>
        <begin position="1"/>
        <end position="15"/>
    </location>
</feature>
<dbReference type="InterPro" id="IPR012338">
    <property type="entry name" value="Beta-lactam/transpept-like"/>
</dbReference>
<reference evidence="4" key="1">
    <citation type="submission" date="2023-01" db="EMBL/GenBank/DDBJ databases">
        <authorList>
            <person name="Van Ghelder C."/>
            <person name="Rancurel C."/>
        </authorList>
    </citation>
    <scope>NUCLEOTIDE SEQUENCE</scope>
    <source>
        <strain evidence="4">CNCM I-4278</strain>
    </source>
</reference>
<keyword evidence="5" id="KW-1185">Reference proteome</keyword>
<comment type="caution">
    <text evidence="4">The sequence shown here is derived from an EMBL/GenBank/DDBJ whole genome shotgun (WGS) entry which is preliminary data.</text>
</comment>
<evidence type="ECO:0000259" key="2">
    <source>
        <dbReference type="Pfam" id="PF00144"/>
    </source>
</evidence>
<name>A0A9W4UCD2_9PLEO</name>
<evidence type="ECO:0000259" key="3">
    <source>
        <dbReference type="Pfam" id="PF26335"/>
    </source>
</evidence>
<gene>
    <name evidence="4" type="ORF">PDIGIT_LOCUS5181</name>
</gene>
<feature type="chain" id="PRO_5040888029" description="Beta-lactamase-related domain-containing protein" evidence="1">
    <location>
        <begin position="16"/>
        <end position="567"/>
    </location>
</feature>
<protein>
    <recommendedName>
        <fullName evidence="6">Beta-lactamase-related domain-containing protein</fullName>
    </recommendedName>
</protein>
<feature type="domain" description="Beta-lactamase-like ARB-00930-like C-terminal" evidence="3">
    <location>
        <begin position="421"/>
        <end position="566"/>
    </location>
</feature>